<gene>
    <name evidence="4" type="ORF">S01H1_28483</name>
</gene>
<evidence type="ECO:0000256" key="2">
    <source>
        <dbReference type="ARBA" id="ARBA00022840"/>
    </source>
</evidence>
<feature type="domain" description="Orc1-like AAA ATPase" evidence="3">
    <location>
        <begin position="1"/>
        <end position="180"/>
    </location>
</feature>
<name>X0UB16_9ZZZZ</name>
<dbReference type="AlphaFoldDB" id="X0UB16"/>
<dbReference type="PANTHER" id="PTHR16305">
    <property type="entry name" value="TESTICULAR SOLUBLE ADENYLYL CYCLASE"/>
    <property type="match status" value="1"/>
</dbReference>
<organism evidence="4">
    <name type="scientific">marine sediment metagenome</name>
    <dbReference type="NCBI Taxonomy" id="412755"/>
    <lineage>
        <taxon>unclassified sequences</taxon>
        <taxon>metagenomes</taxon>
        <taxon>ecological metagenomes</taxon>
    </lineage>
</organism>
<feature type="non-terminal residue" evidence="4">
    <location>
        <position position="1"/>
    </location>
</feature>
<dbReference type="InterPro" id="IPR027417">
    <property type="entry name" value="P-loop_NTPase"/>
</dbReference>
<keyword evidence="2" id="KW-0067">ATP-binding</keyword>
<feature type="non-terminal residue" evidence="4">
    <location>
        <position position="278"/>
    </location>
</feature>
<dbReference type="GO" id="GO:0005737">
    <property type="term" value="C:cytoplasm"/>
    <property type="evidence" value="ECO:0007669"/>
    <property type="project" value="TreeGrafter"/>
</dbReference>
<dbReference type="SUPFAM" id="SSF52540">
    <property type="entry name" value="P-loop containing nucleoside triphosphate hydrolases"/>
    <property type="match status" value="1"/>
</dbReference>
<dbReference type="PANTHER" id="PTHR16305:SF28">
    <property type="entry name" value="GUANYLATE CYCLASE DOMAIN-CONTAINING PROTEIN"/>
    <property type="match status" value="1"/>
</dbReference>
<reference evidence="4" key="1">
    <citation type="journal article" date="2014" name="Front. Microbiol.">
        <title>High frequency of phylogenetically diverse reductive dehalogenase-homologous genes in deep subseafloor sedimentary metagenomes.</title>
        <authorList>
            <person name="Kawai M."/>
            <person name="Futagami T."/>
            <person name="Toyoda A."/>
            <person name="Takaki Y."/>
            <person name="Nishi S."/>
            <person name="Hori S."/>
            <person name="Arai W."/>
            <person name="Tsubouchi T."/>
            <person name="Morono Y."/>
            <person name="Uchiyama I."/>
            <person name="Ito T."/>
            <person name="Fujiyama A."/>
            <person name="Inagaki F."/>
            <person name="Takami H."/>
        </authorList>
    </citation>
    <scope>NUCLEOTIDE SEQUENCE</scope>
    <source>
        <strain evidence="4">Expedition CK06-06</strain>
    </source>
</reference>
<dbReference type="Gene3D" id="3.40.50.300">
    <property type="entry name" value="P-loop containing nucleotide triphosphate hydrolases"/>
    <property type="match status" value="1"/>
</dbReference>
<dbReference type="GO" id="GO:0005524">
    <property type="term" value="F:ATP binding"/>
    <property type="evidence" value="ECO:0007669"/>
    <property type="project" value="UniProtKB-KW"/>
</dbReference>
<dbReference type="GO" id="GO:0004016">
    <property type="term" value="F:adenylate cyclase activity"/>
    <property type="evidence" value="ECO:0007669"/>
    <property type="project" value="TreeGrafter"/>
</dbReference>
<evidence type="ECO:0000313" key="4">
    <source>
        <dbReference type="EMBL" id="GAF97542.1"/>
    </source>
</evidence>
<comment type="caution">
    <text evidence="4">The sequence shown here is derived from an EMBL/GenBank/DDBJ whole genome shotgun (WGS) entry which is preliminary data.</text>
</comment>
<dbReference type="InterPro" id="IPR041664">
    <property type="entry name" value="AAA_16"/>
</dbReference>
<keyword evidence="1" id="KW-0547">Nucleotide-binding</keyword>
<protein>
    <recommendedName>
        <fullName evidence="3">Orc1-like AAA ATPase domain-containing protein</fullName>
    </recommendedName>
</protein>
<evidence type="ECO:0000259" key="3">
    <source>
        <dbReference type="Pfam" id="PF13191"/>
    </source>
</evidence>
<sequence>IAALKEAFEKAESGSGQVVGILGEAGVGKSRLLLELRGALPKGEHAYLEGECLHYGGLMAYLPLLDILRTYFDIKEGEREFVVKKKMSDQIAQLDDKLEGILPPLHDILSLKVEDLEYLMLEPQHKRDRIFEAIRDLLIRESQNRPLILAVENLQWIDRTSEEFLTYLIGWLANAPILLIILYRPEYTHQWASKSYYSQIRVDQLSTTTSAELVQSILEEGEAVPELRELILNRAAGNPLFMEEFTHTLVENGSIQKKDHQYVLSIKASDIQVPDTIQ</sequence>
<accession>X0UB16</accession>
<evidence type="ECO:0000256" key="1">
    <source>
        <dbReference type="ARBA" id="ARBA00022741"/>
    </source>
</evidence>
<dbReference type="Pfam" id="PF13191">
    <property type="entry name" value="AAA_16"/>
    <property type="match status" value="1"/>
</dbReference>
<dbReference type="EMBL" id="BARS01017412">
    <property type="protein sequence ID" value="GAF97542.1"/>
    <property type="molecule type" value="Genomic_DNA"/>
</dbReference>
<proteinExistence type="predicted"/>